<keyword evidence="7 15" id="KW-0479">Metal-binding</keyword>
<dbReference type="RefSeq" id="WP_088864016.1">
    <property type="nucleotide sequence ID" value="NZ_CP015101.1"/>
</dbReference>
<dbReference type="CDD" id="cd02008">
    <property type="entry name" value="TPP_IOR_alpha"/>
    <property type="match status" value="1"/>
</dbReference>
<keyword evidence="6 15" id="KW-0004">4Fe-4S</keyword>
<feature type="binding site" evidence="16">
    <location>
        <position position="613"/>
    </location>
    <ligand>
        <name>[4Fe-4S] cluster</name>
        <dbReference type="ChEBI" id="CHEBI:49883"/>
        <label>2</label>
    </ligand>
</feature>
<feature type="binding site" evidence="16">
    <location>
        <position position="585"/>
    </location>
    <ligand>
        <name>[4Fe-4S] cluster</name>
        <dbReference type="ChEBI" id="CHEBI:49883"/>
        <label>1</label>
    </ligand>
</feature>
<evidence type="ECO:0000256" key="5">
    <source>
        <dbReference type="ARBA" id="ARBA00022448"/>
    </source>
</evidence>
<feature type="binding site" evidence="16">
    <location>
        <position position="620"/>
    </location>
    <ligand>
        <name>[4Fe-4S] cluster</name>
        <dbReference type="ChEBI" id="CHEBI:49883"/>
        <label>1</label>
    </ligand>
</feature>
<dbReference type="FunFam" id="3.40.50.970:FF:000109">
    <property type="entry name" value="Indolepyruvate oxidoreductase subunit IorA"/>
    <property type="match status" value="1"/>
</dbReference>
<dbReference type="OrthoDB" id="19071at2157"/>
<dbReference type="SUPFAM" id="SSF52518">
    <property type="entry name" value="Thiamin diphosphate-binding fold (THDP-binding)"/>
    <property type="match status" value="2"/>
</dbReference>
<evidence type="ECO:0000256" key="7">
    <source>
        <dbReference type="ARBA" id="ARBA00022723"/>
    </source>
</evidence>
<dbReference type="GO" id="GO:0043805">
    <property type="term" value="F:indolepyruvate ferredoxin oxidoreductase activity"/>
    <property type="evidence" value="ECO:0007669"/>
    <property type="project" value="UniProtKB-UniRule"/>
</dbReference>
<organism evidence="18 19">
    <name type="scientific">Thermococcus barossii</name>
    <dbReference type="NCBI Taxonomy" id="54077"/>
    <lineage>
        <taxon>Archaea</taxon>
        <taxon>Methanobacteriati</taxon>
        <taxon>Methanobacteriota</taxon>
        <taxon>Thermococci</taxon>
        <taxon>Thermococcales</taxon>
        <taxon>Thermococcaceae</taxon>
        <taxon>Thermococcus</taxon>
    </lineage>
</organism>
<keyword evidence="12 15" id="KW-0411">Iron-sulfur</keyword>
<dbReference type="FunFam" id="3.40.50.970:FF:000039">
    <property type="entry name" value="Indolepyruvate oxidoreductase subunit IorA"/>
    <property type="match status" value="1"/>
</dbReference>
<evidence type="ECO:0000256" key="1">
    <source>
        <dbReference type="ARBA" id="ARBA00002995"/>
    </source>
</evidence>
<dbReference type="EMBL" id="CP015101">
    <property type="protein sequence ID" value="ASJ03966.1"/>
    <property type="molecule type" value="Genomic_DNA"/>
</dbReference>
<comment type="function">
    <text evidence="1 15">Catalyzes the ferredoxin-dependent oxidative decarboxylation of arylpyruvates.</text>
</comment>
<comment type="subunit">
    <text evidence="2 15">Heterodimer of the IorA and IorB subunits.</text>
</comment>
<dbReference type="Proteomes" id="UP000250272">
    <property type="component" value="Chromosome"/>
</dbReference>
<dbReference type="GeneID" id="33325256"/>
<keyword evidence="10 15" id="KW-0560">Oxidoreductase</keyword>
<evidence type="ECO:0000256" key="2">
    <source>
        <dbReference type="ARBA" id="ARBA00011238"/>
    </source>
</evidence>
<evidence type="ECO:0000256" key="16">
    <source>
        <dbReference type="PIRSR" id="PIRSR006439-50"/>
    </source>
</evidence>
<dbReference type="GO" id="GO:0046872">
    <property type="term" value="F:metal ion binding"/>
    <property type="evidence" value="ECO:0007669"/>
    <property type="project" value="UniProtKB-UniRule"/>
</dbReference>
<name>A0A2Z2MDP9_9EURY</name>
<dbReference type="InterPro" id="IPR017896">
    <property type="entry name" value="4Fe4S_Fe-S-bd"/>
</dbReference>
<dbReference type="PANTHER" id="PTHR43710:SF6">
    <property type="entry name" value="INDOLEPYRUVATE OXIDOREDUCTASE SUBUNIT IORA"/>
    <property type="match status" value="1"/>
</dbReference>
<evidence type="ECO:0000256" key="14">
    <source>
        <dbReference type="ARBA" id="ARBA00048332"/>
    </source>
</evidence>
<keyword evidence="8" id="KW-0677">Repeat</keyword>
<keyword evidence="18" id="KW-0670">Pyruvate</keyword>
<dbReference type="InterPro" id="IPR029061">
    <property type="entry name" value="THDP-binding"/>
</dbReference>
<dbReference type="KEGG" id="tbs:A3L01_00755"/>
<dbReference type="PANTHER" id="PTHR43710">
    <property type="entry name" value="2-HYDROXYACYL-COA LYASE"/>
    <property type="match status" value="1"/>
</dbReference>
<dbReference type="SUPFAM" id="SSF54862">
    <property type="entry name" value="4Fe-4S ferredoxins"/>
    <property type="match status" value="1"/>
</dbReference>
<dbReference type="AlphaFoldDB" id="A0A2Z2MDP9"/>
<dbReference type="NCBIfam" id="TIGR03336">
    <property type="entry name" value="IOR_alpha"/>
    <property type="match status" value="1"/>
</dbReference>
<dbReference type="InterPro" id="IPR045025">
    <property type="entry name" value="HACL1-like"/>
</dbReference>
<dbReference type="GO" id="GO:0030976">
    <property type="term" value="F:thiamine pyrophosphate binding"/>
    <property type="evidence" value="ECO:0007669"/>
    <property type="project" value="InterPro"/>
</dbReference>
<dbReference type="InterPro" id="IPR002880">
    <property type="entry name" value="Pyrv_Fd/Flavodoxin_OxRdtase_N"/>
</dbReference>
<feature type="binding site" evidence="16">
    <location>
        <position position="591"/>
    </location>
    <ligand>
        <name>[4Fe-4S] cluster</name>
        <dbReference type="ChEBI" id="CHEBI:49883"/>
        <label>2</label>
    </ligand>
</feature>
<feature type="binding site" evidence="16">
    <location>
        <position position="616"/>
    </location>
    <ligand>
        <name>[4Fe-4S] cluster</name>
        <dbReference type="ChEBI" id="CHEBI:49883"/>
        <label>2</label>
    </ligand>
</feature>
<evidence type="ECO:0000313" key="19">
    <source>
        <dbReference type="Proteomes" id="UP000250272"/>
    </source>
</evidence>
<dbReference type="InterPro" id="IPR009014">
    <property type="entry name" value="Transketo_C/PFOR_II"/>
</dbReference>
<dbReference type="InterPro" id="IPR017900">
    <property type="entry name" value="4Fe4S_Fe_S_CS"/>
</dbReference>
<proteinExistence type="predicted"/>
<feature type="binding site" evidence="16">
    <location>
        <position position="582"/>
    </location>
    <ligand>
        <name>[4Fe-4S] cluster</name>
        <dbReference type="ChEBI" id="CHEBI:49883"/>
        <label>1</label>
    </ligand>
</feature>
<keyword evidence="5 15" id="KW-0813">Transport</keyword>
<dbReference type="Pfam" id="PF01855">
    <property type="entry name" value="POR_N"/>
    <property type="match status" value="1"/>
</dbReference>
<evidence type="ECO:0000256" key="4">
    <source>
        <dbReference type="ARBA" id="ARBA00017710"/>
    </source>
</evidence>
<evidence type="ECO:0000256" key="3">
    <source>
        <dbReference type="ARBA" id="ARBA00012812"/>
    </source>
</evidence>
<reference evidence="18 19" key="1">
    <citation type="submission" date="2016-04" db="EMBL/GenBank/DDBJ databases">
        <title>Complete genome sequence of Thermococcus barossii type strain SHCK-94.</title>
        <authorList>
            <person name="Oger P.M."/>
        </authorList>
    </citation>
    <scope>NUCLEOTIDE SEQUENCE [LARGE SCALE GENOMIC DNA]</scope>
    <source>
        <strain evidence="18 19">SHCK-94</strain>
    </source>
</reference>
<feature type="domain" description="4Fe-4S ferredoxin-type" evidence="17">
    <location>
        <begin position="570"/>
        <end position="599"/>
    </location>
</feature>
<dbReference type="PROSITE" id="PS51379">
    <property type="entry name" value="4FE4S_FER_2"/>
    <property type="match status" value="2"/>
</dbReference>
<evidence type="ECO:0000256" key="15">
    <source>
        <dbReference type="PIRNR" id="PIRNR006439"/>
    </source>
</evidence>
<comment type="cofactor">
    <cofactor evidence="15 16">
        <name>[4Fe-4S] cluster</name>
        <dbReference type="ChEBI" id="CHEBI:49883"/>
    </cofactor>
    <text evidence="15 16">Binds 2 [4Fe-4S] clusters. In this family the first cluster has a non-standard and varying [4Fe-4S] binding motif CX(2)CX(2)CX(4-5)CP.</text>
</comment>
<dbReference type="EC" id="1.2.7.8" evidence="3 15"/>
<gene>
    <name evidence="18" type="ORF">A3L01_00755</name>
</gene>
<accession>A0A2Z2MDP9</accession>
<evidence type="ECO:0000313" key="18">
    <source>
        <dbReference type="EMBL" id="ASJ03966.1"/>
    </source>
</evidence>
<evidence type="ECO:0000256" key="12">
    <source>
        <dbReference type="ARBA" id="ARBA00023014"/>
    </source>
</evidence>
<evidence type="ECO:0000256" key="13">
    <source>
        <dbReference type="ARBA" id="ARBA00030514"/>
    </source>
</evidence>
<feature type="domain" description="4Fe-4S ferredoxin-type" evidence="17">
    <location>
        <begin position="601"/>
        <end position="630"/>
    </location>
</feature>
<evidence type="ECO:0000256" key="10">
    <source>
        <dbReference type="ARBA" id="ARBA00023002"/>
    </source>
</evidence>
<evidence type="ECO:0000259" key="17">
    <source>
        <dbReference type="PROSITE" id="PS51379"/>
    </source>
</evidence>
<dbReference type="CDD" id="cd07034">
    <property type="entry name" value="TPP_PYR_PFOR_IOR-alpha_like"/>
    <property type="match status" value="1"/>
</dbReference>
<sequence>MEAIKAYPSDSIEVKARKREKKLLMGNEAIAYGALESGVVFATGYPGTPSTEVIETIARLKPEVFAEWAPNEKVALEEATGVAYTGLRALVTMKCVGLNVAADPLMSLAYSGVEGGLVILVADDPGPHTSQTEQDDRYYGKLSLLPVLEPADPQEAHDLIIYAYELSERYKVPVIFRTTTRVNHTTADVEVGEFIELNRKPVFKKDIERYVRASMEGNRRRHKWLNETLAKIEEEFNALEFNRVEGSGRVGIIVEGAPYNYVREVLPKLDGDFKVLKLSTPHPLPRKLVVEFLKSVDFAIVIEDGAPFLEEEVKIAAYEAGLNVPIYGKRTGHLPLEGELTPSLVRNALLRLTGESEETYEKPEEVKLAESLAPKRPPVMCPGCPHRGSYRAALDALRDLKLGRYSVPIHGDIGCYALSLLPPLEAIWTEFVMGASISLANGQSVVMDKKIIATIGDSTFFHNGIQPLVDAVYKNLNVLVMILDNRTTAMTGHQPHPGTGGSETGRKFNEIDIEALVKALGVKYVKTVDPYDLKATREAIKEAMRVEGPAVIIAKQECVIPVIRRGEIGEIPLVIEDKCTGCKACILLTGCPALVYDPETNKVRIDNLLCTGCGVCNQTCPFDAIKFPSELEKGA</sequence>
<dbReference type="Pfam" id="PF02775">
    <property type="entry name" value="TPP_enzyme_C"/>
    <property type="match status" value="1"/>
</dbReference>
<dbReference type="InterPro" id="IPR011766">
    <property type="entry name" value="TPP_enzyme_TPP-bd"/>
</dbReference>
<dbReference type="FunFam" id="3.30.70.20:FF:000089">
    <property type="entry name" value="Indolepyruvate oxidoreductase subunit IorA"/>
    <property type="match status" value="1"/>
</dbReference>
<dbReference type="SUPFAM" id="SSF52922">
    <property type="entry name" value="TK C-terminal domain-like"/>
    <property type="match status" value="1"/>
</dbReference>
<dbReference type="GO" id="GO:0051539">
    <property type="term" value="F:4 iron, 4 sulfur cluster binding"/>
    <property type="evidence" value="ECO:0007669"/>
    <property type="project" value="UniProtKB-UniRule"/>
</dbReference>
<protein>
    <recommendedName>
        <fullName evidence="4 15">Indolepyruvate oxidoreductase subunit IorA</fullName>
        <shortName evidence="15">IOR</shortName>
        <ecNumber evidence="3 15">1.2.7.8</ecNumber>
    </recommendedName>
    <alternativeName>
        <fullName evidence="13 15">Indolepyruvate ferredoxin oxidoreductase subunit alpha</fullName>
    </alternativeName>
</protein>
<evidence type="ECO:0000256" key="11">
    <source>
        <dbReference type="ARBA" id="ARBA00023004"/>
    </source>
</evidence>
<evidence type="ECO:0000256" key="8">
    <source>
        <dbReference type="ARBA" id="ARBA00022737"/>
    </source>
</evidence>
<dbReference type="Gene3D" id="3.40.50.970">
    <property type="match status" value="2"/>
</dbReference>
<comment type="catalytic activity">
    <reaction evidence="14 15">
        <text>indole-3-pyruvate + 2 oxidized [2Fe-2S]-[ferredoxin] + CoA = (indol-3-yl)acetyl-CoA + 2 reduced [2Fe-2S]-[ferredoxin] + CO2 + H(+)</text>
        <dbReference type="Rhea" id="RHEA:12645"/>
        <dbReference type="Rhea" id="RHEA-COMP:10000"/>
        <dbReference type="Rhea" id="RHEA-COMP:10001"/>
        <dbReference type="ChEBI" id="CHEBI:15378"/>
        <dbReference type="ChEBI" id="CHEBI:16526"/>
        <dbReference type="ChEBI" id="CHEBI:17640"/>
        <dbReference type="ChEBI" id="CHEBI:33737"/>
        <dbReference type="ChEBI" id="CHEBI:33738"/>
        <dbReference type="ChEBI" id="CHEBI:57271"/>
        <dbReference type="ChEBI" id="CHEBI:57287"/>
        <dbReference type="EC" id="1.2.7.8"/>
    </reaction>
</comment>
<dbReference type="Pfam" id="PF13237">
    <property type="entry name" value="Fer4_10"/>
    <property type="match status" value="1"/>
</dbReference>
<evidence type="ECO:0000256" key="9">
    <source>
        <dbReference type="ARBA" id="ARBA00022982"/>
    </source>
</evidence>
<dbReference type="GO" id="GO:0044272">
    <property type="term" value="P:sulfur compound biosynthetic process"/>
    <property type="evidence" value="ECO:0007669"/>
    <property type="project" value="UniProtKB-ARBA"/>
</dbReference>
<keyword evidence="9 15" id="KW-0249">Electron transport</keyword>
<dbReference type="GO" id="GO:0006082">
    <property type="term" value="P:organic acid metabolic process"/>
    <property type="evidence" value="ECO:0007669"/>
    <property type="project" value="UniProtKB-ARBA"/>
</dbReference>
<keyword evidence="19" id="KW-1185">Reference proteome</keyword>
<feature type="binding site" evidence="16">
    <location>
        <position position="610"/>
    </location>
    <ligand>
        <name>[4Fe-4S] cluster</name>
        <dbReference type="ChEBI" id="CHEBI:49883"/>
        <label>2</label>
    </ligand>
</feature>
<dbReference type="PIRSF" id="PIRSF006439">
    <property type="entry name" value="Indolepyruvate_ferr_oxidored"/>
    <property type="match status" value="1"/>
</dbReference>
<keyword evidence="11 15" id="KW-0408">Iron</keyword>
<dbReference type="Gene3D" id="3.30.70.20">
    <property type="match status" value="1"/>
</dbReference>
<feature type="binding site" evidence="16">
    <location>
        <position position="579"/>
    </location>
    <ligand>
        <name>[4Fe-4S] cluster</name>
        <dbReference type="ChEBI" id="CHEBI:49883"/>
        <label>1</label>
    </ligand>
</feature>
<dbReference type="InterPro" id="IPR017721">
    <property type="entry name" value="IorA"/>
</dbReference>
<evidence type="ECO:0000256" key="6">
    <source>
        <dbReference type="ARBA" id="ARBA00022485"/>
    </source>
</evidence>
<dbReference type="PROSITE" id="PS00198">
    <property type="entry name" value="4FE4S_FER_1"/>
    <property type="match status" value="1"/>
</dbReference>